<sequence length="76" mass="8690">MDLLLNLKPIKPIIGAYLIGQRQTGVEPQEPKIYLSKVVETLGPGFRELHEVPEKFSDPDSLECRKTNLFMTDFMI</sequence>
<proteinExistence type="predicted"/>
<evidence type="ECO:0000313" key="2">
    <source>
        <dbReference type="WBParaSite" id="nRc.2.0.1.t29209-RA"/>
    </source>
</evidence>
<evidence type="ECO:0000313" key="1">
    <source>
        <dbReference type="Proteomes" id="UP000887565"/>
    </source>
</evidence>
<dbReference type="AlphaFoldDB" id="A0A915JT15"/>
<keyword evidence="1" id="KW-1185">Reference proteome</keyword>
<protein>
    <submittedName>
        <fullName evidence="2">Uncharacterized protein</fullName>
    </submittedName>
</protein>
<accession>A0A915JT15</accession>
<name>A0A915JT15_ROMCU</name>
<reference evidence="2" key="1">
    <citation type="submission" date="2022-11" db="UniProtKB">
        <authorList>
            <consortium name="WormBaseParasite"/>
        </authorList>
    </citation>
    <scope>IDENTIFICATION</scope>
</reference>
<organism evidence="1 2">
    <name type="scientific">Romanomermis culicivorax</name>
    <name type="common">Nematode worm</name>
    <dbReference type="NCBI Taxonomy" id="13658"/>
    <lineage>
        <taxon>Eukaryota</taxon>
        <taxon>Metazoa</taxon>
        <taxon>Ecdysozoa</taxon>
        <taxon>Nematoda</taxon>
        <taxon>Enoplea</taxon>
        <taxon>Dorylaimia</taxon>
        <taxon>Mermithida</taxon>
        <taxon>Mermithoidea</taxon>
        <taxon>Mermithidae</taxon>
        <taxon>Romanomermis</taxon>
    </lineage>
</organism>
<dbReference type="Proteomes" id="UP000887565">
    <property type="component" value="Unplaced"/>
</dbReference>
<dbReference type="WBParaSite" id="nRc.2.0.1.t29209-RA">
    <property type="protein sequence ID" value="nRc.2.0.1.t29209-RA"/>
    <property type="gene ID" value="nRc.2.0.1.g29209"/>
</dbReference>